<protein>
    <submittedName>
        <fullName evidence="2">Uncharacterized protein</fullName>
    </submittedName>
</protein>
<evidence type="ECO:0000313" key="3">
    <source>
        <dbReference type="Proteomes" id="UP000237000"/>
    </source>
</evidence>
<dbReference type="InParanoid" id="A0A2P5E9C9"/>
<evidence type="ECO:0000313" key="2">
    <source>
        <dbReference type="EMBL" id="PON82158.1"/>
    </source>
</evidence>
<comment type="caution">
    <text evidence="2">The sequence shown here is derived from an EMBL/GenBank/DDBJ whole genome shotgun (WGS) entry which is preliminary data.</text>
</comment>
<gene>
    <name evidence="2" type="ORF">TorRG33x02_220580</name>
</gene>
<keyword evidence="3" id="KW-1185">Reference proteome</keyword>
<sequence length="87" mass="10580">MERREESVICLIYTSDGRRERGRTMKKKISSCRSQQRVSKENTKSRLRLTHCERRQVDRERGHRLREMKPWAELISWPVIDPSIKRQ</sequence>
<accession>A0A2P5E9C9</accession>
<proteinExistence type="predicted"/>
<dbReference type="OrthoDB" id="10491989at2759"/>
<dbReference type="AlphaFoldDB" id="A0A2P5E9C9"/>
<reference evidence="3" key="1">
    <citation type="submission" date="2016-06" db="EMBL/GenBank/DDBJ databases">
        <title>Parallel loss of symbiosis genes in relatives of nitrogen-fixing non-legume Parasponia.</title>
        <authorList>
            <person name="Van Velzen R."/>
            <person name="Holmer R."/>
            <person name="Bu F."/>
            <person name="Rutten L."/>
            <person name="Van Zeijl A."/>
            <person name="Liu W."/>
            <person name="Santuari L."/>
            <person name="Cao Q."/>
            <person name="Sharma T."/>
            <person name="Shen D."/>
            <person name="Roswanjaya Y."/>
            <person name="Wardhani T."/>
            <person name="Kalhor M.S."/>
            <person name="Jansen J."/>
            <person name="Van den Hoogen J."/>
            <person name="Gungor B."/>
            <person name="Hartog M."/>
            <person name="Hontelez J."/>
            <person name="Verver J."/>
            <person name="Yang W.-C."/>
            <person name="Schijlen E."/>
            <person name="Repin R."/>
            <person name="Schilthuizen M."/>
            <person name="Schranz E."/>
            <person name="Heidstra R."/>
            <person name="Miyata K."/>
            <person name="Fedorova E."/>
            <person name="Kohlen W."/>
            <person name="Bisseling T."/>
            <person name="Smit S."/>
            <person name="Geurts R."/>
        </authorList>
    </citation>
    <scope>NUCLEOTIDE SEQUENCE [LARGE SCALE GENOMIC DNA]</scope>
    <source>
        <strain evidence="3">cv. RG33-2</strain>
    </source>
</reference>
<name>A0A2P5E9C9_TREOI</name>
<evidence type="ECO:0000256" key="1">
    <source>
        <dbReference type="SAM" id="MobiDB-lite"/>
    </source>
</evidence>
<dbReference type="EMBL" id="JXTC01000201">
    <property type="protein sequence ID" value="PON82158.1"/>
    <property type="molecule type" value="Genomic_DNA"/>
</dbReference>
<organism evidence="2 3">
    <name type="scientific">Trema orientale</name>
    <name type="common">Charcoal tree</name>
    <name type="synonym">Celtis orientalis</name>
    <dbReference type="NCBI Taxonomy" id="63057"/>
    <lineage>
        <taxon>Eukaryota</taxon>
        <taxon>Viridiplantae</taxon>
        <taxon>Streptophyta</taxon>
        <taxon>Embryophyta</taxon>
        <taxon>Tracheophyta</taxon>
        <taxon>Spermatophyta</taxon>
        <taxon>Magnoliopsida</taxon>
        <taxon>eudicotyledons</taxon>
        <taxon>Gunneridae</taxon>
        <taxon>Pentapetalae</taxon>
        <taxon>rosids</taxon>
        <taxon>fabids</taxon>
        <taxon>Rosales</taxon>
        <taxon>Cannabaceae</taxon>
        <taxon>Trema</taxon>
    </lineage>
</organism>
<dbReference type="Proteomes" id="UP000237000">
    <property type="component" value="Unassembled WGS sequence"/>
</dbReference>
<feature type="region of interest" description="Disordered" evidence="1">
    <location>
        <begin position="21"/>
        <end position="44"/>
    </location>
</feature>